<dbReference type="RefSeq" id="WP_317136370.1">
    <property type="nucleotide sequence ID" value="NZ_CP043875.1"/>
</dbReference>
<organism evidence="3 4">
    <name type="scientific">Methanochimaera problematica</name>
    <dbReference type="NCBI Taxonomy" id="2609417"/>
    <lineage>
        <taxon>Archaea</taxon>
        <taxon>Methanobacteriati</taxon>
        <taxon>Methanobacteriota</taxon>
        <taxon>Stenosarchaea group</taxon>
        <taxon>Methanomicrobia</taxon>
        <taxon>Methanomicrobiales</taxon>
        <taxon>Methanomicrobiaceae</taxon>
        <taxon>Methanochimaera</taxon>
    </lineage>
</organism>
<accession>A0AA97FF76</accession>
<proteinExistence type="predicted"/>
<dbReference type="GeneID" id="85230428"/>
<keyword evidence="1" id="KW-0812">Transmembrane</keyword>
<evidence type="ECO:0000313" key="4">
    <source>
        <dbReference type="Proteomes" id="UP001301797"/>
    </source>
</evidence>
<feature type="domain" description="DUF4350" evidence="2">
    <location>
        <begin position="55"/>
        <end position="232"/>
    </location>
</feature>
<dbReference type="Proteomes" id="UP001301797">
    <property type="component" value="Chromosome"/>
</dbReference>
<evidence type="ECO:0000259" key="2">
    <source>
        <dbReference type="Pfam" id="PF14258"/>
    </source>
</evidence>
<dbReference type="InterPro" id="IPR029062">
    <property type="entry name" value="Class_I_gatase-like"/>
</dbReference>
<dbReference type="InterPro" id="IPR025646">
    <property type="entry name" value="DUF4350"/>
</dbReference>
<keyword evidence="1" id="KW-0472">Membrane</keyword>
<dbReference type="KEGG" id="mefw:F1737_09635"/>
<reference evidence="3 4" key="1">
    <citation type="submission" date="2019-09" db="EMBL/GenBank/DDBJ databases">
        <title>The complete genome of Methanoplanus sp. FWC-SCC4.</title>
        <authorList>
            <person name="Chen S.-C."/>
            <person name="Zhou Y.-Z."/>
            <person name="Lai M.-C."/>
        </authorList>
    </citation>
    <scope>NUCLEOTIDE SEQUENCE [LARGE SCALE GENOMIC DNA]</scope>
    <source>
        <strain evidence="3 4">FWC-SCC4</strain>
    </source>
</reference>
<dbReference type="AlphaFoldDB" id="A0AA97FF76"/>
<name>A0AA97FF76_9EURY</name>
<keyword evidence="4" id="KW-1185">Reference proteome</keyword>
<feature type="transmembrane region" description="Helical" evidence="1">
    <location>
        <begin position="248"/>
        <end position="268"/>
    </location>
</feature>
<protein>
    <recommendedName>
        <fullName evidence="2">DUF4350 domain-containing protein</fullName>
    </recommendedName>
</protein>
<evidence type="ECO:0000256" key="1">
    <source>
        <dbReference type="SAM" id="Phobius"/>
    </source>
</evidence>
<gene>
    <name evidence="3" type="ORF">F1737_09635</name>
</gene>
<dbReference type="EMBL" id="CP043875">
    <property type="protein sequence ID" value="WOF16928.1"/>
    <property type="molecule type" value="Genomic_DNA"/>
</dbReference>
<sequence length="275" mass="29615">MIQKQRIRRQCVIMGCLLILLSGVSYASADTGGDCDIMWDLTHGVYLNYEPAGDYSVLTGMLEGKGYTVDTTDIGLNNVDLSDYEVLVLSIGSSYFSPYTPDEISTIKTFVANGGGLLIMGENTGCPNDNLNPVSQEFGTTLGISYLSPIDLYITDMTTHPVFNGVSMFYYRAAGELAGAGALSGPAIAWTDDGEIVMTAVSSPGKVIVTGDCNFCDNDYIAEADNLALSENIFDWLCCSSPIPTPEYPTLMIPGALILGMLFITGFMRINKKED</sequence>
<keyword evidence="1" id="KW-1133">Transmembrane helix</keyword>
<dbReference type="SUPFAM" id="SSF52317">
    <property type="entry name" value="Class I glutamine amidotransferase-like"/>
    <property type="match status" value="1"/>
</dbReference>
<dbReference type="Pfam" id="PF14258">
    <property type="entry name" value="DUF4350"/>
    <property type="match status" value="1"/>
</dbReference>
<dbReference type="Gene3D" id="3.40.50.880">
    <property type="match status" value="1"/>
</dbReference>
<evidence type="ECO:0000313" key="3">
    <source>
        <dbReference type="EMBL" id="WOF16928.1"/>
    </source>
</evidence>